<gene>
    <name evidence="1" type="ORF">NCTC10115_01481</name>
</gene>
<reference evidence="2" key="1">
    <citation type="submission" date="2018-06" db="EMBL/GenBank/DDBJ databases">
        <authorList>
            <consortium name="Pathogen Informatics"/>
        </authorList>
    </citation>
    <scope>NUCLEOTIDE SEQUENCE [LARGE SCALE GENOMIC DNA]</scope>
    <source>
        <strain evidence="2">NCTC10115</strain>
    </source>
</reference>
<evidence type="ECO:0000313" key="2">
    <source>
        <dbReference type="Proteomes" id="UP000260136"/>
    </source>
</evidence>
<evidence type="ECO:0000313" key="1">
    <source>
        <dbReference type="EMBL" id="SYV95582.1"/>
    </source>
</evidence>
<dbReference type="EMBL" id="LS991952">
    <property type="protein sequence ID" value="SYV95582.1"/>
    <property type="molecule type" value="Genomic_DNA"/>
</dbReference>
<name>A0A3B0PFI5_MYCGL</name>
<dbReference type="AlphaFoldDB" id="A0A3B0PFI5"/>
<accession>A0A3B0PFI5</accession>
<organism evidence="1 2">
    <name type="scientific">Mycoplasmoides gallisepticum</name>
    <name type="common">Mycoplasma gallisepticum</name>
    <dbReference type="NCBI Taxonomy" id="2096"/>
    <lineage>
        <taxon>Bacteria</taxon>
        <taxon>Bacillati</taxon>
        <taxon>Mycoplasmatota</taxon>
        <taxon>Mycoplasmoidales</taxon>
        <taxon>Mycoplasmoidaceae</taxon>
        <taxon>Mycoplasmoides</taxon>
    </lineage>
</organism>
<protein>
    <submittedName>
        <fullName evidence="1">Uncharacterized protein</fullName>
    </submittedName>
</protein>
<sequence>MKNDIIYDLEKHFEFFETYCLIDHNYENMIKIDNMSSFEYLLEDIFKVMVDEEFKANMSFHQLELVKKELKKQIN</sequence>
<proteinExistence type="predicted"/>
<dbReference type="Proteomes" id="UP000260136">
    <property type="component" value="Chromosome"/>
</dbReference>